<proteinExistence type="predicted"/>
<evidence type="ECO:0000313" key="1">
    <source>
        <dbReference type="EMBL" id="RSM62145.1"/>
    </source>
</evidence>
<dbReference type="InterPro" id="IPR014942">
    <property type="entry name" value="AbiEii"/>
</dbReference>
<gene>
    <name evidence="1" type="ORF">DMH04_52900</name>
</gene>
<dbReference type="Pfam" id="PF08843">
    <property type="entry name" value="AbiEii"/>
    <property type="match status" value="1"/>
</dbReference>
<comment type="caution">
    <text evidence="1">The sequence shown here is derived from an EMBL/GenBank/DDBJ whole genome shotgun (WGS) entry which is preliminary data.</text>
</comment>
<dbReference type="AlphaFoldDB" id="A0A428Y3I1"/>
<protein>
    <submittedName>
        <fullName evidence="1">Uncharacterized protein</fullName>
    </submittedName>
</protein>
<reference evidence="1 2" key="1">
    <citation type="submission" date="2018-05" db="EMBL/GenBank/DDBJ databases">
        <title>Evolution of GPA BGCs.</title>
        <authorList>
            <person name="Waglechner N."/>
            <person name="Wright G.D."/>
        </authorList>
    </citation>
    <scope>NUCLEOTIDE SEQUENCE [LARGE SCALE GENOMIC DNA]</scope>
    <source>
        <strain evidence="1 2">A82846</strain>
    </source>
</reference>
<dbReference type="Proteomes" id="UP000287547">
    <property type="component" value="Unassembled WGS sequence"/>
</dbReference>
<evidence type="ECO:0000313" key="2">
    <source>
        <dbReference type="Proteomes" id="UP000287547"/>
    </source>
</evidence>
<sequence>MFGLRQLGMVSVDIVVAGLQPMGDLLVGGLEAPFTMDCSDWPAVRMWPLEDHVADKIAAMYELHGDRQRPSSRFKDLVDLMVIAVKSPVDGATTYAALTAEVDRRRAAGTNVVLPEKFVVPDPSWTAGYRAAAARAYELPTEYRTLGGAVPLAEAFVAPLLQQQGPQGAWNTKRLVWC</sequence>
<dbReference type="RefSeq" id="WP_051793680.1">
    <property type="nucleotide sequence ID" value="NZ_QHKI01000107.1"/>
</dbReference>
<accession>A0A428Y3I1</accession>
<organism evidence="1 2">
    <name type="scientific">Kibdelosporangium aridum</name>
    <dbReference type="NCBI Taxonomy" id="2030"/>
    <lineage>
        <taxon>Bacteria</taxon>
        <taxon>Bacillati</taxon>
        <taxon>Actinomycetota</taxon>
        <taxon>Actinomycetes</taxon>
        <taxon>Pseudonocardiales</taxon>
        <taxon>Pseudonocardiaceae</taxon>
        <taxon>Kibdelosporangium</taxon>
    </lineage>
</organism>
<name>A0A428Y3I1_KIBAR</name>
<dbReference type="EMBL" id="QHKI01000107">
    <property type="protein sequence ID" value="RSM62145.1"/>
    <property type="molecule type" value="Genomic_DNA"/>
</dbReference>